<feature type="transmembrane region" description="Helical" evidence="1">
    <location>
        <begin position="95"/>
        <end position="124"/>
    </location>
</feature>
<keyword evidence="1" id="KW-0812">Transmembrane</keyword>
<dbReference type="RefSeq" id="WP_125327796.1">
    <property type="nucleotide sequence ID" value="NZ_CP034329.1"/>
</dbReference>
<dbReference type="EMBL" id="CP034329">
    <property type="protein sequence ID" value="AZL61318.1"/>
    <property type="molecule type" value="Genomic_DNA"/>
</dbReference>
<organism evidence="2 3">
    <name type="scientific">Tabrizicola piscis</name>
    <dbReference type="NCBI Taxonomy" id="2494374"/>
    <lineage>
        <taxon>Bacteria</taxon>
        <taxon>Pseudomonadati</taxon>
        <taxon>Pseudomonadota</taxon>
        <taxon>Alphaproteobacteria</taxon>
        <taxon>Rhodobacterales</taxon>
        <taxon>Paracoccaceae</taxon>
        <taxon>Tabrizicola</taxon>
    </lineage>
</organism>
<dbReference type="OrthoDB" id="166777at2"/>
<proteinExistence type="predicted"/>
<keyword evidence="1" id="KW-1133">Transmembrane helix</keyword>
<evidence type="ECO:0000256" key="1">
    <source>
        <dbReference type="SAM" id="Phobius"/>
    </source>
</evidence>
<geneLocation type="plasmid" evidence="2">
    <name>unnamed1</name>
</geneLocation>
<feature type="transmembrane region" description="Helical" evidence="1">
    <location>
        <begin position="62"/>
        <end position="83"/>
    </location>
</feature>
<name>A0A3S8UCM3_9RHOB</name>
<keyword evidence="3" id="KW-1185">Reference proteome</keyword>
<feature type="transmembrane region" description="Helical" evidence="1">
    <location>
        <begin position="130"/>
        <end position="147"/>
    </location>
</feature>
<sequence length="172" mass="18559">MKSLQRSSLMRDNPGPATFLNDDSLRRNLRGLAVGITLFVVLGTVTAVWANPLFVRMTPVGPWEFVATVLTAFLGGVTAAMWVPQCNLRASGTGGLASFLGIACPTCNKVLMLVFGGPALLAWFDPLRPWLATAGLFIMGIAALTTWRRFRAVRTGNRNVQGPRGLDRGDVK</sequence>
<dbReference type="GeneID" id="39686163"/>
<gene>
    <name evidence="2" type="ORF">EI545_20400</name>
</gene>
<accession>A0A3S8UCM3</accession>
<dbReference type="KEGG" id="taw:EI545_20400"/>
<keyword evidence="1" id="KW-0472">Membrane</keyword>
<protein>
    <submittedName>
        <fullName evidence="2">Uncharacterized protein</fullName>
    </submittedName>
</protein>
<reference evidence="2 3" key="1">
    <citation type="submission" date="2018-12" db="EMBL/GenBank/DDBJ databases">
        <title>Complete genome sequencing of Tabrizicola sp. K13M18.</title>
        <authorList>
            <person name="Bae J.-W."/>
        </authorList>
    </citation>
    <scope>NUCLEOTIDE SEQUENCE [LARGE SCALE GENOMIC DNA]</scope>
    <source>
        <strain evidence="2 3">K13M18</strain>
        <plasmid evidence="2 3">unnamed1</plasmid>
    </source>
</reference>
<dbReference type="AlphaFoldDB" id="A0A3S8UCM3"/>
<dbReference type="Proteomes" id="UP000282002">
    <property type="component" value="Plasmid unnamed1"/>
</dbReference>
<evidence type="ECO:0000313" key="3">
    <source>
        <dbReference type="Proteomes" id="UP000282002"/>
    </source>
</evidence>
<keyword evidence="2" id="KW-0614">Plasmid</keyword>
<evidence type="ECO:0000313" key="2">
    <source>
        <dbReference type="EMBL" id="AZL61318.1"/>
    </source>
</evidence>
<feature type="transmembrane region" description="Helical" evidence="1">
    <location>
        <begin position="31"/>
        <end position="50"/>
    </location>
</feature>